<keyword evidence="5" id="KW-1185">Reference proteome</keyword>
<dbReference type="InterPro" id="IPR011015">
    <property type="entry name" value="LEM/LEM-like_dom_sf"/>
</dbReference>
<dbReference type="InterPro" id="IPR003887">
    <property type="entry name" value="LEM_dom"/>
</dbReference>
<dbReference type="Gene3D" id="1.10.720.40">
    <property type="match status" value="1"/>
</dbReference>
<dbReference type="SUPFAM" id="SSF63451">
    <property type="entry name" value="LEM domain"/>
    <property type="match status" value="1"/>
</dbReference>
<keyword evidence="2" id="KW-0472">Membrane</keyword>
<feature type="transmembrane region" description="Helical" evidence="2">
    <location>
        <begin position="97"/>
        <end position="116"/>
    </location>
</feature>
<organism evidence="4 5">
    <name type="scientific">Opisthorchis felineus</name>
    <dbReference type="NCBI Taxonomy" id="147828"/>
    <lineage>
        <taxon>Eukaryota</taxon>
        <taxon>Metazoa</taxon>
        <taxon>Spiralia</taxon>
        <taxon>Lophotrochozoa</taxon>
        <taxon>Platyhelminthes</taxon>
        <taxon>Trematoda</taxon>
        <taxon>Digenea</taxon>
        <taxon>Opisthorchiida</taxon>
        <taxon>Opisthorchiata</taxon>
        <taxon>Opisthorchiidae</taxon>
        <taxon>Opisthorchis</taxon>
    </lineage>
</organism>
<feature type="compositionally biased region" description="Basic and acidic residues" evidence="1">
    <location>
        <begin position="72"/>
        <end position="88"/>
    </location>
</feature>
<gene>
    <name evidence="4" type="ORF">CRM22_005768</name>
</gene>
<accession>A0A4S2LWJ3</accession>
<evidence type="ECO:0000313" key="4">
    <source>
        <dbReference type="EMBL" id="TGZ65668.1"/>
    </source>
</evidence>
<evidence type="ECO:0000259" key="3">
    <source>
        <dbReference type="PROSITE" id="PS50954"/>
    </source>
</evidence>
<name>A0A4S2LWJ3_OPIFE</name>
<evidence type="ECO:0000256" key="1">
    <source>
        <dbReference type="SAM" id="MobiDB-lite"/>
    </source>
</evidence>
<dbReference type="EMBL" id="SJOL01006482">
    <property type="protein sequence ID" value="TGZ65668.1"/>
    <property type="molecule type" value="Genomic_DNA"/>
</dbReference>
<dbReference type="CDD" id="cd12934">
    <property type="entry name" value="LEM"/>
    <property type="match status" value="1"/>
</dbReference>
<dbReference type="SMART" id="SM00540">
    <property type="entry name" value="LEM"/>
    <property type="match status" value="1"/>
</dbReference>
<feature type="region of interest" description="Disordered" evidence="1">
    <location>
        <begin position="57"/>
        <end position="90"/>
    </location>
</feature>
<protein>
    <recommendedName>
        <fullName evidence="3">LEM domain-containing protein</fullName>
    </recommendedName>
</protein>
<feature type="domain" description="LEM" evidence="3">
    <location>
        <begin position="4"/>
        <end position="49"/>
    </location>
</feature>
<evidence type="ECO:0000313" key="5">
    <source>
        <dbReference type="Proteomes" id="UP000308267"/>
    </source>
</evidence>
<proteinExistence type="predicted"/>
<dbReference type="Pfam" id="PF03020">
    <property type="entry name" value="LEM"/>
    <property type="match status" value="1"/>
</dbReference>
<comment type="caution">
    <text evidence="4">The sequence shown here is derived from an EMBL/GenBank/DDBJ whole genome shotgun (WGS) entry which is preliminary data.</text>
</comment>
<keyword evidence="2" id="KW-1133">Transmembrane helix</keyword>
<dbReference type="PROSITE" id="PS50954">
    <property type="entry name" value="LEM"/>
    <property type="match status" value="1"/>
</dbReference>
<sequence>MEVLARVEGLTDDEIRSMLKEYGYNPPPIQDSITRKILRKKLALYIDPSINFEEKSPECDFSGEHTTSSDGIRLRAEGKQRSAADRTNENASVKTNWARIAIVLCLLALIPVVIYVRVFA</sequence>
<evidence type="ECO:0000256" key="2">
    <source>
        <dbReference type="SAM" id="Phobius"/>
    </source>
</evidence>
<dbReference type="Proteomes" id="UP000308267">
    <property type="component" value="Unassembled WGS sequence"/>
</dbReference>
<keyword evidence="2" id="KW-0812">Transmembrane</keyword>
<dbReference type="AlphaFoldDB" id="A0A4S2LWJ3"/>
<dbReference type="OrthoDB" id="6258436at2759"/>
<reference evidence="4 5" key="1">
    <citation type="journal article" date="2019" name="BMC Genomics">
        <title>New insights from Opisthorchis felineus genome: update on genomics of the epidemiologically important liver flukes.</title>
        <authorList>
            <person name="Ershov N.I."/>
            <person name="Mordvinov V.A."/>
            <person name="Prokhortchouk E.B."/>
            <person name="Pakharukova M.Y."/>
            <person name="Gunbin K.V."/>
            <person name="Ustyantsev K."/>
            <person name="Genaev M.A."/>
            <person name="Blinov A.G."/>
            <person name="Mazur A."/>
            <person name="Boulygina E."/>
            <person name="Tsygankova S."/>
            <person name="Khrameeva E."/>
            <person name="Chekanov N."/>
            <person name="Fan G."/>
            <person name="Xiao A."/>
            <person name="Zhang H."/>
            <person name="Xu X."/>
            <person name="Yang H."/>
            <person name="Solovyev V."/>
            <person name="Lee S.M."/>
            <person name="Liu X."/>
            <person name="Afonnikov D.A."/>
            <person name="Skryabin K.G."/>
        </authorList>
    </citation>
    <scope>NUCLEOTIDE SEQUENCE [LARGE SCALE GENOMIC DNA]</scope>
    <source>
        <strain evidence="4">AK-0245</strain>
        <tissue evidence="4">Whole organism</tissue>
    </source>
</reference>